<evidence type="ECO:0000313" key="16">
    <source>
        <dbReference type="EMBL" id="RZO07606.1"/>
    </source>
</evidence>
<dbReference type="GO" id="GO:0005829">
    <property type="term" value="C:cytosol"/>
    <property type="evidence" value="ECO:0007669"/>
    <property type="project" value="TreeGrafter"/>
</dbReference>
<dbReference type="Gene3D" id="3.30.70.1170">
    <property type="entry name" value="Sun protein, domain 3"/>
    <property type="match status" value="1"/>
</dbReference>
<dbReference type="NCBIfam" id="TIGR00563">
    <property type="entry name" value="rsmB"/>
    <property type="match status" value="1"/>
</dbReference>
<feature type="binding site" evidence="14">
    <location>
        <position position="316"/>
    </location>
    <ligand>
        <name>S-adenosyl-L-methionine</name>
        <dbReference type="ChEBI" id="CHEBI:59789"/>
    </ligand>
</feature>
<dbReference type="AlphaFoldDB" id="A0A520LMX6"/>
<dbReference type="PRINTS" id="PR02008">
    <property type="entry name" value="RCMTFAMILY"/>
</dbReference>
<dbReference type="InterPro" id="IPR029063">
    <property type="entry name" value="SAM-dependent_MTases_sf"/>
</dbReference>
<dbReference type="InterPro" id="IPR049560">
    <property type="entry name" value="MeTrfase_RsmB-F_NOP2_cat"/>
</dbReference>
<dbReference type="InterPro" id="IPR004573">
    <property type="entry name" value="rRNA_ssu_MeTfrase_B"/>
</dbReference>
<dbReference type="InterPro" id="IPR023267">
    <property type="entry name" value="RCMT"/>
</dbReference>
<dbReference type="InterPro" id="IPR006027">
    <property type="entry name" value="NusB_RsmB_TIM44"/>
</dbReference>
<dbReference type="Gene3D" id="3.40.50.150">
    <property type="entry name" value="Vaccinia Virus protein VP39"/>
    <property type="match status" value="1"/>
</dbReference>
<keyword evidence="8 14" id="KW-0808">Transferase</keyword>
<gene>
    <name evidence="16" type="primary">rsmB</name>
    <name evidence="16" type="ORF">EVB02_01490</name>
</gene>
<dbReference type="EMBL" id="SHBO01000011">
    <property type="protein sequence ID" value="RZO07606.1"/>
    <property type="molecule type" value="Genomic_DNA"/>
</dbReference>
<dbReference type="Proteomes" id="UP000318148">
    <property type="component" value="Unassembled WGS sequence"/>
</dbReference>
<dbReference type="CDD" id="cd02440">
    <property type="entry name" value="AdoMet_MTases"/>
    <property type="match status" value="1"/>
</dbReference>
<dbReference type="InterPro" id="IPR001678">
    <property type="entry name" value="MeTrfase_RsmB-F_NOP2_dom"/>
</dbReference>
<dbReference type="GO" id="GO:0006355">
    <property type="term" value="P:regulation of DNA-templated transcription"/>
    <property type="evidence" value="ECO:0007669"/>
    <property type="project" value="InterPro"/>
</dbReference>
<evidence type="ECO:0000256" key="13">
    <source>
        <dbReference type="ARBA" id="ARBA00047283"/>
    </source>
</evidence>
<keyword evidence="7 14" id="KW-0489">Methyltransferase</keyword>
<evidence type="ECO:0000259" key="15">
    <source>
        <dbReference type="PROSITE" id="PS51686"/>
    </source>
</evidence>
<evidence type="ECO:0000256" key="7">
    <source>
        <dbReference type="ARBA" id="ARBA00022603"/>
    </source>
</evidence>
<accession>A0A520LMX6</accession>
<dbReference type="InterPro" id="IPR054728">
    <property type="entry name" value="RsmB-like_ferredoxin"/>
</dbReference>
<dbReference type="NCBIfam" id="NF008149">
    <property type="entry name" value="PRK10901.1"/>
    <property type="match status" value="1"/>
</dbReference>
<dbReference type="SUPFAM" id="SSF48013">
    <property type="entry name" value="NusB-like"/>
    <property type="match status" value="1"/>
</dbReference>
<comment type="subcellular location">
    <subcellularLocation>
        <location evidence="2">Cytoplasm</location>
    </subcellularLocation>
</comment>
<dbReference type="InterPro" id="IPR018314">
    <property type="entry name" value="RsmB/NOL1/NOP2-like_CS"/>
</dbReference>
<keyword evidence="6" id="KW-0698">rRNA processing</keyword>
<name>A0A520LMX6_9GAMM</name>
<keyword evidence="9 14" id="KW-0949">S-adenosyl-L-methionine</keyword>
<evidence type="ECO:0000256" key="5">
    <source>
        <dbReference type="ARBA" id="ARBA00022490"/>
    </source>
</evidence>
<reference evidence="16 17" key="1">
    <citation type="submission" date="2019-02" db="EMBL/GenBank/DDBJ databases">
        <title>Prokaryotic population dynamics and viral predation in marine succession experiment using metagenomics: the confinement effect.</title>
        <authorList>
            <person name="Haro-Moreno J.M."/>
            <person name="Rodriguez-Valera F."/>
            <person name="Lopez-Perez M."/>
        </authorList>
    </citation>
    <scope>NUCLEOTIDE SEQUENCE [LARGE SCALE GENOMIC DNA]</scope>
    <source>
        <strain evidence="16">MED-G169</strain>
    </source>
</reference>
<comment type="similarity">
    <text evidence="3 14">Belongs to the class I-like SAM-binding methyltransferase superfamily. RsmB/NOP family.</text>
</comment>
<feature type="domain" description="SAM-dependent MTase RsmB/NOP-type" evidence="15">
    <location>
        <begin position="176"/>
        <end position="446"/>
    </location>
</feature>
<keyword evidence="10 14" id="KW-0694">RNA-binding</keyword>
<dbReference type="GO" id="GO:0009383">
    <property type="term" value="F:rRNA (cytosine-C5-)-methyltransferase activity"/>
    <property type="evidence" value="ECO:0007669"/>
    <property type="project" value="TreeGrafter"/>
</dbReference>
<dbReference type="SUPFAM" id="SSF53335">
    <property type="entry name" value="S-adenosyl-L-methionine-dependent methyltransferases"/>
    <property type="match status" value="1"/>
</dbReference>
<evidence type="ECO:0000313" key="17">
    <source>
        <dbReference type="Proteomes" id="UP000318148"/>
    </source>
</evidence>
<evidence type="ECO:0000256" key="2">
    <source>
        <dbReference type="ARBA" id="ARBA00004496"/>
    </source>
</evidence>
<dbReference type="InterPro" id="IPR035926">
    <property type="entry name" value="NusB-like_sf"/>
</dbReference>
<evidence type="ECO:0000256" key="9">
    <source>
        <dbReference type="ARBA" id="ARBA00022691"/>
    </source>
</evidence>
<dbReference type="Pfam" id="PF22458">
    <property type="entry name" value="RsmF-B_ferredox"/>
    <property type="match status" value="1"/>
</dbReference>
<dbReference type="PANTHER" id="PTHR22807:SF61">
    <property type="entry name" value="NOL1_NOP2_SUN FAMILY PROTEIN _ ANTITERMINATION NUSB DOMAIN-CONTAINING PROTEIN"/>
    <property type="match status" value="1"/>
</dbReference>
<evidence type="ECO:0000256" key="10">
    <source>
        <dbReference type="ARBA" id="ARBA00022884"/>
    </source>
</evidence>
<dbReference type="EC" id="2.1.1.176" evidence="4"/>
<sequence length="446" mass="50209">MLDVFLKTKTFNKAIPSMRASSARVISNVLNGKSLTESLSEIKTKVAIKDQAMLQEICFGCTRWHIQIEAILNKLMRKSLALKQPIIHALLTVGIYQLMRMRIQSHAIINETVAACDDIKRSWAKGLVNAVLREFQRNEKKILASLNTDITIQESHPEWLVIKFKRAWGEARAKKIISNNNIPGPLVLRTNNQFGDRESYLKTLDKLSIKSISTKYSPVGIRIIEPIPIDTVPNFGDGAVSVQDEAAQFAAPLLDIKSGQLVLDACCAPGGKTCHILEQQPNIKSLLSIDISKNRLEKVKENAKRLRLEPNLLAADICDVDTWWNSIPFDRILLDAPCSGTGVIRRNPDIKLLRKASDITDLATRQLQLISALWPTLKQNGVFLYATCSILPEENDNVIKDFMTSHKDASILNINETWGVETEFGRQLFPEEKEHDGFYYARLIKL</sequence>
<feature type="binding site" evidence="14">
    <location>
        <position position="290"/>
    </location>
    <ligand>
        <name>S-adenosyl-L-methionine</name>
        <dbReference type="ChEBI" id="CHEBI:59789"/>
    </ligand>
</feature>
<dbReference type="GO" id="GO:0070475">
    <property type="term" value="P:rRNA base methylation"/>
    <property type="evidence" value="ECO:0007669"/>
    <property type="project" value="TreeGrafter"/>
</dbReference>
<dbReference type="Pfam" id="PF01029">
    <property type="entry name" value="NusB"/>
    <property type="match status" value="1"/>
</dbReference>
<evidence type="ECO:0000256" key="1">
    <source>
        <dbReference type="ARBA" id="ARBA00002724"/>
    </source>
</evidence>
<evidence type="ECO:0000256" key="8">
    <source>
        <dbReference type="ARBA" id="ARBA00022679"/>
    </source>
</evidence>
<dbReference type="PANTHER" id="PTHR22807">
    <property type="entry name" value="NOP2 YEAST -RELATED NOL1/NOP2/FMU SUN DOMAIN-CONTAINING"/>
    <property type="match status" value="1"/>
</dbReference>
<evidence type="ECO:0000256" key="6">
    <source>
        <dbReference type="ARBA" id="ARBA00022552"/>
    </source>
</evidence>
<dbReference type="Gene3D" id="1.10.940.10">
    <property type="entry name" value="NusB-like"/>
    <property type="match status" value="1"/>
</dbReference>
<evidence type="ECO:0000256" key="3">
    <source>
        <dbReference type="ARBA" id="ARBA00007494"/>
    </source>
</evidence>
<dbReference type="Pfam" id="PF01189">
    <property type="entry name" value="Methyltr_RsmB-F"/>
    <property type="match status" value="1"/>
</dbReference>
<dbReference type="NCBIfam" id="NF011494">
    <property type="entry name" value="PRK14902.1"/>
    <property type="match status" value="1"/>
</dbReference>
<evidence type="ECO:0000256" key="14">
    <source>
        <dbReference type="PROSITE-ProRule" id="PRU01023"/>
    </source>
</evidence>
<proteinExistence type="inferred from homology"/>
<dbReference type="FunFam" id="3.40.50.150:FF:000022">
    <property type="entry name" value="Ribosomal RNA small subunit methyltransferase B"/>
    <property type="match status" value="1"/>
</dbReference>
<feature type="binding site" evidence="14">
    <location>
        <position position="335"/>
    </location>
    <ligand>
        <name>S-adenosyl-L-methionine</name>
        <dbReference type="ChEBI" id="CHEBI:59789"/>
    </ligand>
</feature>
<comment type="catalytic activity">
    <reaction evidence="13">
        <text>cytidine(967) in 16S rRNA + S-adenosyl-L-methionine = 5-methylcytidine(967) in 16S rRNA + S-adenosyl-L-homocysteine + H(+)</text>
        <dbReference type="Rhea" id="RHEA:42748"/>
        <dbReference type="Rhea" id="RHEA-COMP:10219"/>
        <dbReference type="Rhea" id="RHEA-COMP:10220"/>
        <dbReference type="ChEBI" id="CHEBI:15378"/>
        <dbReference type="ChEBI" id="CHEBI:57856"/>
        <dbReference type="ChEBI" id="CHEBI:59789"/>
        <dbReference type="ChEBI" id="CHEBI:74483"/>
        <dbReference type="ChEBI" id="CHEBI:82748"/>
        <dbReference type="EC" id="2.1.1.176"/>
    </reaction>
</comment>
<evidence type="ECO:0000256" key="4">
    <source>
        <dbReference type="ARBA" id="ARBA00012140"/>
    </source>
</evidence>
<dbReference type="PROSITE" id="PS01153">
    <property type="entry name" value="NOL1_NOP2_SUN"/>
    <property type="match status" value="1"/>
</dbReference>
<dbReference type="PROSITE" id="PS51686">
    <property type="entry name" value="SAM_MT_RSMB_NOP"/>
    <property type="match status" value="1"/>
</dbReference>
<feature type="active site" description="Nucleophile" evidence="14">
    <location>
        <position position="388"/>
    </location>
</feature>
<keyword evidence="5" id="KW-0963">Cytoplasm</keyword>
<feature type="binding site" evidence="14">
    <location>
        <begin position="266"/>
        <end position="272"/>
    </location>
    <ligand>
        <name>S-adenosyl-L-methionine</name>
        <dbReference type="ChEBI" id="CHEBI:59789"/>
    </ligand>
</feature>
<evidence type="ECO:0000256" key="12">
    <source>
        <dbReference type="ARBA" id="ARBA00031088"/>
    </source>
</evidence>
<comment type="function">
    <text evidence="1">Specifically methylates the cytosine at position 967 (m5C967) of 16S rRNA.</text>
</comment>
<protein>
    <recommendedName>
        <fullName evidence="4">16S rRNA (cytosine(967)-C(5))-methyltransferase</fullName>
        <ecNumber evidence="4">2.1.1.176</ecNumber>
    </recommendedName>
    <alternativeName>
        <fullName evidence="11">16S rRNA m5C967 methyltransferase</fullName>
    </alternativeName>
    <alternativeName>
        <fullName evidence="12">rRNA (cytosine-C(5)-)-methyltransferase RsmB</fullName>
    </alternativeName>
</protein>
<comment type="caution">
    <text evidence="16">The sequence shown here is derived from an EMBL/GenBank/DDBJ whole genome shotgun (WGS) entry which is preliminary data.</text>
</comment>
<evidence type="ECO:0000256" key="11">
    <source>
        <dbReference type="ARBA" id="ARBA00030399"/>
    </source>
</evidence>
<organism evidence="16 17">
    <name type="scientific">SAR92 clade bacterium</name>
    <dbReference type="NCBI Taxonomy" id="2315479"/>
    <lineage>
        <taxon>Bacteria</taxon>
        <taxon>Pseudomonadati</taxon>
        <taxon>Pseudomonadota</taxon>
        <taxon>Gammaproteobacteria</taxon>
        <taxon>Cellvibrionales</taxon>
        <taxon>Porticoccaceae</taxon>
        <taxon>SAR92 clade</taxon>
    </lineage>
</organism>
<dbReference type="GO" id="GO:0003723">
    <property type="term" value="F:RNA binding"/>
    <property type="evidence" value="ECO:0007669"/>
    <property type="project" value="UniProtKB-UniRule"/>
</dbReference>